<dbReference type="Pfam" id="PF00089">
    <property type="entry name" value="Trypsin"/>
    <property type="match status" value="3"/>
</dbReference>
<comment type="caution">
    <text evidence="7">The sequence shown here is derived from an EMBL/GenBank/DDBJ whole genome shotgun (WGS) entry which is preliminary data.</text>
</comment>
<dbReference type="SMART" id="SM00020">
    <property type="entry name" value="Tryp_SPc"/>
    <property type="match status" value="1"/>
</dbReference>
<evidence type="ECO:0000256" key="4">
    <source>
        <dbReference type="ARBA" id="ARBA00023157"/>
    </source>
</evidence>
<evidence type="ECO:0000313" key="7">
    <source>
        <dbReference type="EMBL" id="TKC36903.1"/>
    </source>
</evidence>
<dbReference type="PANTHER" id="PTHR24253">
    <property type="entry name" value="TRANSMEMBRANE PROTEASE SERINE"/>
    <property type="match status" value="1"/>
</dbReference>
<gene>
    <name evidence="7" type="ORF">EI555_015029</name>
</gene>
<organism evidence="7 8">
    <name type="scientific">Monodon monoceros</name>
    <name type="common">Narwhal</name>
    <name type="synonym">Ceratodon monodon</name>
    <dbReference type="NCBI Taxonomy" id="40151"/>
    <lineage>
        <taxon>Eukaryota</taxon>
        <taxon>Metazoa</taxon>
        <taxon>Chordata</taxon>
        <taxon>Craniata</taxon>
        <taxon>Vertebrata</taxon>
        <taxon>Euteleostomi</taxon>
        <taxon>Mammalia</taxon>
        <taxon>Eutheria</taxon>
        <taxon>Laurasiatheria</taxon>
        <taxon>Artiodactyla</taxon>
        <taxon>Whippomorpha</taxon>
        <taxon>Cetacea</taxon>
        <taxon>Odontoceti</taxon>
        <taxon>Monodontidae</taxon>
        <taxon>Monodon</taxon>
    </lineage>
</organism>
<dbReference type="CDD" id="cd00190">
    <property type="entry name" value="Tryp_SPc"/>
    <property type="match status" value="1"/>
</dbReference>
<dbReference type="InterPro" id="IPR033116">
    <property type="entry name" value="TRYPSIN_SER"/>
</dbReference>
<dbReference type="GO" id="GO:0006508">
    <property type="term" value="P:proteolysis"/>
    <property type="evidence" value="ECO:0007669"/>
    <property type="project" value="UniProtKB-KW"/>
</dbReference>
<feature type="domain" description="Peptidase S1" evidence="6">
    <location>
        <begin position="276"/>
        <end position="427"/>
    </location>
</feature>
<evidence type="ECO:0000256" key="2">
    <source>
        <dbReference type="ARBA" id="ARBA00022525"/>
    </source>
</evidence>
<reference evidence="8" key="1">
    <citation type="journal article" date="2019" name="IScience">
        <title>Narwhal Genome Reveals Long-Term Low Genetic Diversity despite Current Large Abundance Size.</title>
        <authorList>
            <person name="Westbury M.V."/>
            <person name="Petersen B."/>
            <person name="Garde E."/>
            <person name="Heide-Jorgensen M.P."/>
            <person name="Lorenzen E.D."/>
        </authorList>
    </citation>
    <scope>NUCLEOTIDE SEQUENCE [LARGE SCALE GENOMIC DNA]</scope>
</reference>
<keyword evidence="5" id="KW-0325">Glycoprotein</keyword>
<evidence type="ECO:0000313" key="8">
    <source>
        <dbReference type="Proteomes" id="UP000308365"/>
    </source>
</evidence>
<dbReference type="AlphaFoldDB" id="A0A4U1EL39"/>
<dbReference type="PROSITE" id="PS00135">
    <property type="entry name" value="TRYPSIN_SER"/>
    <property type="match status" value="1"/>
</dbReference>
<dbReference type="Proteomes" id="UP000308365">
    <property type="component" value="Unassembled WGS sequence"/>
</dbReference>
<proteinExistence type="predicted"/>
<comment type="subcellular location">
    <subcellularLocation>
        <location evidence="1">Secreted</location>
    </subcellularLocation>
</comment>
<dbReference type="FunFam" id="2.40.10.10:FF:000054">
    <property type="entry name" value="Complement C1r subcomponent"/>
    <property type="match status" value="1"/>
</dbReference>
<protein>
    <recommendedName>
        <fullName evidence="6">Peptidase S1 domain-containing protein</fullName>
    </recommendedName>
</protein>
<evidence type="ECO:0000256" key="1">
    <source>
        <dbReference type="ARBA" id="ARBA00004613"/>
    </source>
</evidence>
<keyword evidence="4" id="KW-1015">Disulfide bond</keyword>
<keyword evidence="3" id="KW-0732">Signal</keyword>
<dbReference type="InterPro" id="IPR001254">
    <property type="entry name" value="Trypsin_dom"/>
</dbReference>
<dbReference type="GO" id="GO:0004252">
    <property type="term" value="F:serine-type endopeptidase activity"/>
    <property type="evidence" value="ECO:0007669"/>
    <property type="project" value="InterPro"/>
</dbReference>
<evidence type="ECO:0000259" key="6">
    <source>
        <dbReference type="PROSITE" id="PS50240"/>
    </source>
</evidence>
<keyword evidence="2" id="KW-0964">Secreted</keyword>
<dbReference type="PROSITE" id="PS50240">
    <property type="entry name" value="TRYPSIN_DOM"/>
    <property type="match status" value="1"/>
</dbReference>
<feature type="non-terminal residue" evidence="7">
    <location>
        <position position="1"/>
    </location>
</feature>
<dbReference type="EMBL" id="RWIC01001224">
    <property type="protein sequence ID" value="TKC36903.1"/>
    <property type="molecule type" value="Genomic_DNA"/>
</dbReference>
<evidence type="ECO:0000256" key="3">
    <source>
        <dbReference type="ARBA" id="ARBA00022729"/>
    </source>
</evidence>
<evidence type="ECO:0000256" key="5">
    <source>
        <dbReference type="ARBA" id="ARBA00023180"/>
    </source>
</evidence>
<sequence length="466" mass="51455">AQMTKESREVNLWAAHGLIWHSLRHGGQRRAVALAGQQPPGLVSHLCGHPHLKAVGTDGGKLLPTTLTLFDLTAMKPSYTLKELKVPLSDLQTCNNRCRKKACCMELSPSGSRGDPLMCKVEDFWVLAGVVSWESNCVGTNEPGIFTHISFCKSWIEKSAISHADLRPDFSGLFPVVSMAKVKWQLRMTEKVEILEVEDFEERFRSFSKTDAVLLPLGAAPRSPEISAVRNGWEFGDDKMGIRRTAQPDSHVPLFPLSLVCRRPVHSSRIVCGEHWPWQVSPYLGESHVCRGSLIGDRWILTAAHRLHSSSILPICLSSVKKQWTIPDSCWVTGWGKAEDEEIIYNPVGYLLPQTEPVIQESTICTGDLEKRKDTCQGDSGGPLSCHIDGIWIQIGLSSWGTGCGLSFPGVYTNVTYYQKWIMSIISRALDANNLDLSDFLLPTVLLSLALLGPSCAFGPNILPGE</sequence>
<dbReference type="SUPFAM" id="SSF50494">
    <property type="entry name" value="Trypsin-like serine proteases"/>
    <property type="match status" value="2"/>
</dbReference>
<dbReference type="InterPro" id="IPR043504">
    <property type="entry name" value="Peptidase_S1_PA_chymotrypsin"/>
</dbReference>
<dbReference type="GO" id="GO:0005576">
    <property type="term" value="C:extracellular region"/>
    <property type="evidence" value="ECO:0007669"/>
    <property type="project" value="UniProtKB-SubCell"/>
</dbReference>
<dbReference type="Gene3D" id="2.40.10.10">
    <property type="entry name" value="Trypsin-like serine proteases"/>
    <property type="match status" value="3"/>
</dbReference>
<dbReference type="InterPro" id="IPR009003">
    <property type="entry name" value="Peptidase_S1_PA"/>
</dbReference>
<name>A0A4U1EL39_MONMO</name>
<accession>A0A4U1EL39</accession>
<dbReference type="PANTHER" id="PTHR24253:SF162">
    <property type="entry name" value="SERINE PROTEASE 48"/>
    <property type="match status" value="1"/>
</dbReference>